<feature type="transmembrane region" description="Helical" evidence="1">
    <location>
        <begin position="82"/>
        <end position="101"/>
    </location>
</feature>
<protein>
    <submittedName>
        <fullName evidence="4">Acyltransferase family protein</fullName>
    </submittedName>
</protein>
<keyword evidence="1" id="KW-0472">Membrane</keyword>
<dbReference type="InterPro" id="IPR043968">
    <property type="entry name" value="SGNH"/>
</dbReference>
<feature type="domain" description="SGNH" evidence="3">
    <location>
        <begin position="409"/>
        <end position="616"/>
    </location>
</feature>
<feature type="transmembrane region" description="Helical" evidence="1">
    <location>
        <begin position="42"/>
        <end position="61"/>
    </location>
</feature>
<feature type="domain" description="Acyltransferase 3" evidence="2">
    <location>
        <begin position="16"/>
        <end position="335"/>
    </location>
</feature>
<dbReference type="EMBL" id="WTYS01000001">
    <property type="protein sequence ID" value="MXO56057.1"/>
    <property type="molecule type" value="Genomic_DNA"/>
</dbReference>
<accession>A0A6I4SML1</accession>
<name>A0A6I4SML1_9SPHN</name>
<dbReference type="GO" id="GO:0016020">
    <property type="term" value="C:membrane"/>
    <property type="evidence" value="ECO:0007669"/>
    <property type="project" value="TreeGrafter"/>
</dbReference>
<comment type="caution">
    <text evidence="4">The sequence shown here is derived from an EMBL/GenBank/DDBJ whole genome shotgun (WGS) entry which is preliminary data.</text>
</comment>
<organism evidence="4 5">
    <name type="scientific">Pontixanthobacter gangjinensis</name>
    <dbReference type="NCBI Taxonomy" id="1028742"/>
    <lineage>
        <taxon>Bacteria</taxon>
        <taxon>Pseudomonadati</taxon>
        <taxon>Pseudomonadota</taxon>
        <taxon>Alphaproteobacteria</taxon>
        <taxon>Sphingomonadales</taxon>
        <taxon>Erythrobacteraceae</taxon>
        <taxon>Pontixanthobacter</taxon>
    </lineage>
</organism>
<keyword evidence="4" id="KW-0012">Acyltransferase</keyword>
<feature type="transmembrane region" description="Helical" evidence="1">
    <location>
        <begin position="353"/>
        <end position="377"/>
    </location>
</feature>
<feature type="transmembrane region" description="Helical" evidence="1">
    <location>
        <begin position="252"/>
        <end position="269"/>
    </location>
</feature>
<dbReference type="Pfam" id="PF01757">
    <property type="entry name" value="Acyl_transf_3"/>
    <property type="match status" value="1"/>
</dbReference>
<feature type="transmembrane region" description="Helical" evidence="1">
    <location>
        <begin position="113"/>
        <end position="132"/>
    </location>
</feature>
<feature type="transmembrane region" description="Helical" evidence="1">
    <location>
        <begin position="281"/>
        <end position="300"/>
    </location>
</feature>
<evidence type="ECO:0000313" key="4">
    <source>
        <dbReference type="EMBL" id="MXO56057.1"/>
    </source>
</evidence>
<dbReference type="InterPro" id="IPR002656">
    <property type="entry name" value="Acyl_transf_3_dom"/>
</dbReference>
<dbReference type="OrthoDB" id="9796461at2"/>
<feature type="transmembrane region" description="Helical" evidence="1">
    <location>
        <begin position="320"/>
        <end position="338"/>
    </location>
</feature>
<dbReference type="AlphaFoldDB" id="A0A6I4SML1"/>
<dbReference type="InterPro" id="IPR050879">
    <property type="entry name" value="Acyltransferase_3"/>
</dbReference>
<keyword evidence="5" id="KW-1185">Reference proteome</keyword>
<sequence length="623" mass="68108">MSDPTKALGRPAYRPDIDGLRALAVVPVLLFHAHVAGFGGGFVGVDIFFVISGYLITGIIAREIDADNFSIIKFYERRARRILPALFAVVAFVLIAGSWLYLPGDFEGVPRSALAALGFLANVWFFMQAGYFQSSAETMPLLHTWSLGVEEQFYIVFPLILMLIAKFAPRLRLAAVVALAFLSFAWAVSKQADSDGFAFYLLPPRAWELMFGALLALGAIPQIRNQFARELLSFAGLAAIVASTLLYTKDTVFPGVTALPPVVGAALLIHCGPQTAVSKLLAMRAPVAIGLISYSLYLWHWPLIVLTEYAQDEKLSEVQSIVIVSLSFAIAWLSWRFIEGPFRNHSNFERRRIFAWSVGGMAALSAASLVLVSLGGWPARFTEQSVRYAEGVHDISPARDACLNDQIGGARPECNLGAEVAPTSLLWGDSHGVELAWVLGEQMKVKGRSLAQRTHASCPPALGYEAPSRKTCAEFNRAVMTELEANPDIKTVYLTAFWASDNYRNSRVASQLPQTIERLQQAGKSVILIGPVPPQGFQVPRRLAMRGPEIETASRASYLAKTNWLTRKFTAWQQTGVQIIDPADQLVQGETTIIVADGQPLYFDSHHLSVAGAKRVLAGGSQL</sequence>
<feature type="transmembrane region" description="Helical" evidence="1">
    <location>
        <begin position="227"/>
        <end position="246"/>
    </location>
</feature>
<dbReference type="GO" id="GO:0016747">
    <property type="term" value="F:acyltransferase activity, transferring groups other than amino-acyl groups"/>
    <property type="evidence" value="ECO:0007669"/>
    <property type="project" value="InterPro"/>
</dbReference>
<keyword evidence="1" id="KW-0812">Transmembrane</keyword>
<evidence type="ECO:0000313" key="5">
    <source>
        <dbReference type="Proteomes" id="UP000468943"/>
    </source>
</evidence>
<feature type="transmembrane region" description="Helical" evidence="1">
    <location>
        <begin position="171"/>
        <end position="188"/>
    </location>
</feature>
<gene>
    <name evidence="4" type="ORF">GRI36_04095</name>
</gene>
<dbReference type="Proteomes" id="UP000468943">
    <property type="component" value="Unassembled WGS sequence"/>
</dbReference>
<proteinExistence type="predicted"/>
<reference evidence="4 5" key="1">
    <citation type="submission" date="2019-12" db="EMBL/GenBank/DDBJ databases">
        <title>Genomic-based taxomic classification of the family Erythrobacteraceae.</title>
        <authorList>
            <person name="Xu L."/>
        </authorList>
    </citation>
    <scope>NUCLEOTIDE SEQUENCE [LARGE SCALE GENOMIC DNA]</scope>
    <source>
        <strain evidence="4 5">JCM 17802</strain>
    </source>
</reference>
<keyword evidence="4" id="KW-0808">Transferase</keyword>
<dbReference type="PANTHER" id="PTHR23028">
    <property type="entry name" value="ACETYLTRANSFERASE"/>
    <property type="match status" value="1"/>
</dbReference>
<keyword evidence="1" id="KW-1133">Transmembrane helix</keyword>
<dbReference type="GO" id="GO:0009103">
    <property type="term" value="P:lipopolysaccharide biosynthetic process"/>
    <property type="evidence" value="ECO:0007669"/>
    <property type="project" value="TreeGrafter"/>
</dbReference>
<evidence type="ECO:0000256" key="1">
    <source>
        <dbReference type="SAM" id="Phobius"/>
    </source>
</evidence>
<dbReference type="Pfam" id="PF19040">
    <property type="entry name" value="SGNH"/>
    <property type="match status" value="1"/>
</dbReference>
<dbReference type="RefSeq" id="WP_160597305.1">
    <property type="nucleotide sequence ID" value="NZ_WTYS01000001.1"/>
</dbReference>
<feature type="transmembrane region" description="Helical" evidence="1">
    <location>
        <begin position="200"/>
        <end position="220"/>
    </location>
</feature>
<evidence type="ECO:0000259" key="3">
    <source>
        <dbReference type="Pfam" id="PF19040"/>
    </source>
</evidence>
<evidence type="ECO:0000259" key="2">
    <source>
        <dbReference type="Pfam" id="PF01757"/>
    </source>
</evidence>
<dbReference type="PANTHER" id="PTHR23028:SF53">
    <property type="entry name" value="ACYL_TRANSF_3 DOMAIN-CONTAINING PROTEIN"/>
    <property type="match status" value="1"/>
</dbReference>